<evidence type="ECO:0000256" key="2">
    <source>
        <dbReference type="ARBA" id="ARBA00004651"/>
    </source>
</evidence>
<evidence type="ECO:0000256" key="4">
    <source>
        <dbReference type="ARBA" id="ARBA00022475"/>
    </source>
</evidence>
<feature type="domain" description="Histidine kinase" evidence="14">
    <location>
        <begin position="404"/>
        <end position="611"/>
    </location>
</feature>
<feature type="transmembrane region" description="Helical" evidence="13">
    <location>
        <begin position="6"/>
        <end position="29"/>
    </location>
</feature>
<accession>A0A1M7SQE9</accession>
<evidence type="ECO:0000313" key="15">
    <source>
        <dbReference type="EMBL" id="SHN60743.1"/>
    </source>
</evidence>
<dbReference type="PRINTS" id="PR00344">
    <property type="entry name" value="BCTRLSENSOR"/>
</dbReference>
<keyword evidence="13" id="KW-0472">Membrane</keyword>
<dbReference type="Gene3D" id="3.30.450.20">
    <property type="entry name" value="PAS domain"/>
    <property type="match status" value="1"/>
</dbReference>
<evidence type="ECO:0000256" key="7">
    <source>
        <dbReference type="ARBA" id="ARBA00022692"/>
    </source>
</evidence>
<dbReference type="InterPro" id="IPR036890">
    <property type="entry name" value="HATPase_C_sf"/>
</dbReference>
<evidence type="ECO:0000256" key="3">
    <source>
        <dbReference type="ARBA" id="ARBA00012438"/>
    </source>
</evidence>
<dbReference type="InterPro" id="IPR005467">
    <property type="entry name" value="His_kinase_dom"/>
</dbReference>
<evidence type="ECO:0000256" key="1">
    <source>
        <dbReference type="ARBA" id="ARBA00000085"/>
    </source>
</evidence>
<dbReference type="PANTHER" id="PTHR43065">
    <property type="entry name" value="SENSOR HISTIDINE KINASE"/>
    <property type="match status" value="1"/>
</dbReference>
<dbReference type="Pfam" id="PF00512">
    <property type="entry name" value="HisKA"/>
    <property type="match status" value="1"/>
</dbReference>
<keyword evidence="7 13" id="KW-0812">Transmembrane</keyword>
<evidence type="ECO:0000256" key="12">
    <source>
        <dbReference type="ARBA" id="ARBA00023012"/>
    </source>
</evidence>
<dbReference type="GO" id="GO:0005886">
    <property type="term" value="C:plasma membrane"/>
    <property type="evidence" value="ECO:0007669"/>
    <property type="project" value="UniProtKB-SubCell"/>
</dbReference>
<dbReference type="Pfam" id="PF02518">
    <property type="entry name" value="HATPase_c"/>
    <property type="match status" value="1"/>
</dbReference>
<dbReference type="Gene3D" id="1.10.287.130">
    <property type="match status" value="1"/>
</dbReference>
<dbReference type="GO" id="GO:0005524">
    <property type="term" value="F:ATP binding"/>
    <property type="evidence" value="ECO:0007669"/>
    <property type="project" value="UniProtKB-KW"/>
</dbReference>
<proteinExistence type="predicted"/>
<dbReference type="InterPro" id="IPR003594">
    <property type="entry name" value="HATPase_dom"/>
</dbReference>
<evidence type="ECO:0000256" key="6">
    <source>
        <dbReference type="ARBA" id="ARBA00022679"/>
    </source>
</evidence>
<dbReference type="SMART" id="SM00388">
    <property type="entry name" value="HisKA"/>
    <property type="match status" value="1"/>
</dbReference>
<keyword evidence="4" id="KW-1003">Cell membrane</keyword>
<evidence type="ECO:0000313" key="16">
    <source>
        <dbReference type="Proteomes" id="UP000186469"/>
    </source>
</evidence>
<evidence type="ECO:0000256" key="10">
    <source>
        <dbReference type="ARBA" id="ARBA00022840"/>
    </source>
</evidence>
<dbReference type="SUPFAM" id="SSF55874">
    <property type="entry name" value="ATPase domain of HSP90 chaperone/DNA topoisomerase II/histidine kinase"/>
    <property type="match status" value="1"/>
</dbReference>
<dbReference type="InterPro" id="IPR029151">
    <property type="entry name" value="Sensor-like_sf"/>
</dbReference>
<evidence type="ECO:0000259" key="14">
    <source>
        <dbReference type="PROSITE" id="PS50109"/>
    </source>
</evidence>
<name>A0A1M7SQE9_9BACT</name>
<keyword evidence="6" id="KW-0808">Transferase</keyword>
<dbReference type="PROSITE" id="PS50109">
    <property type="entry name" value="HIS_KIN"/>
    <property type="match status" value="1"/>
</dbReference>
<feature type="transmembrane region" description="Helical" evidence="13">
    <location>
        <begin position="206"/>
        <end position="222"/>
    </location>
</feature>
<keyword evidence="16" id="KW-1185">Reference proteome</keyword>
<keyword evidence="5" id="KW-0597">Phosphoprotein</keyword>
<dbReference type="SUPFAM" id="SSF103190">
    <property type="entry name" value="Sensory domain-like"/>
    <property type="match status" value="1"/>
</dbReference>
<keyword evidence="8" id="KW-0547">Nucleotide-binding</keyword>
<dbReference type="SMART" id="SM00387">
    <property type="entry name" value="HATPase_c"/>
    <property type="match status" value="1"/>
</dbReference>
<dbReference type="PANTHER" id="PTHR43065:SF10">
    <property type="entry name" value="PEROXIDE STRESS-ACTIVATED HISTIDINE KINASE MAK3"/>
    <property type="match status" value="1"/>
</dbReference>
<dbReference type="AlphaFoldDB" id="A0A1M7SQE9"/>
<comment type="catalytic activity">
    <reaction evidence="1">
        <text>ATP + protein L-histidine = ADP + protein N-phospho-L-histidine.</text>
        <dbReference type="EC" id="2.7.13.3"/>
    </reaction>
</comment>
<evidence type="ECO:0000256" key="5">
    <source>
        <dbReference type="ARBA" id="ARBA00022553"/>
    </source>
</evidence>
<keyword evidence="11 13" id="KW-1133">Transmembrane helix</keyword>
<keyword evidence="10" id="KW-0067">ATP-binding</keyword>
<gene>
    <name evidence="15" type="ORF">SAMN02745728_01155</name>
</gene>
<sequence length="611" mass="69405">MKNLTLRISALGIIGIIALISIVWGVLFFNTQNNSENQTTTILAEKADALFIAIEAATRSNGRSMPALKNTIKQILHELSGQQDINFIAITDPNGKILAHTNPRYIGSALFSPYDLELLQPDTFVKWALMDVEDSSVFLVYREFTPFRRTFNSSKPNIYDENEHIKNFTFENRGLGLSALIFVAYDPKPLLITQETLNYNNTLKNITILLISLIILILIFWWENLTKTYKLLKDTQVLSKEIMSNFPDALIILNSKQQIIFLNSKAKDLLKNALLLPKKKDETPETTTKTKQKKDNKPILPDFLQKVFIKLEKNNFINSEEIYLDLLNDNAEKNKHCFEIRASRVYRRKYLPFWKKLLQYNINATDKTKLVDMLLIRDQTKIKDLQNSLQKSEKLAAIGHLSAGVAHEIRNPLSSIKGYATIFYNLFKPQSPEQEAAQAMIKEIERLNRAVSNLLDLSKDFSLNIQNVELKQLVEHLSVLISSEAQKKNIIIEQELENIGEKQYDADKISQALLNILLNALEAMPNGGKLKISLHNIQEQTTNFKVEITIQDNGNGISAENLEQIFNPYFTTRAEGTGLGLATTQKIIEAHNGKIIATSDENGTVFKILLP</sequence>
<dbReference type="CDD" id="cd00082">
    <property type="entry name" value="HisKA"/>
    <property type="match status" value="1"/>
</dbReference>
<dbReference type="EMBL" id="FRDI01000004">
    <property type="protein sequence ID" value="SHN60743.1"/>
    <property type="molecule type" value="Genomic_DNA"/>
</dbReference>
<dbReference type="SUPFAM" id="SSF47384">
    <property type="entry name" value="Homodimeric domain of signal transducing histidine kinase"/>
    <property type="match status" value="1"/>
</dbReference>
<keyword evidence="12" id="KW-0902">Two-component regulatory system</keyword>
<comment type="subcellular location">
    <subcellularLocation>
        <location evidence="2">Cell membrane</location>
        <topology evidence="2">Multi-pass membrane protein</topology>
    </subcellularLocation>
</comment>
<dbReference type="RefSeq" id="WP_072696840.1">
    <property type="nucleotide sequence ID" value="NZ_FRDI01000004.1"/>
</dbReference>
<dbReference type="Proteomes" id="UP000186469">
    <property type="component" value="Unassembled WGS sequence"/>
</dbReference>
<dbReference type="InterPro" id="IPR003661">
    <property type="entry name" value="HisK_dim/P_dom"/>
</dbReference>
<evidence type="ECO:0000256" key="13">
    <source>
        <dbReference type="SAM" id="Phobius"/>
    </source>
</evidence>
<dbReference type="InterPro" id="IPR036097">
    <property type="entry name" value="HisK_dim/P_sf"/>
</dbReference>
<dbReference type="Gene3D" id="3.30.565.10">
    <property type="entry name" value="Histidine kinase-like ATPase, C-terminal domain"/>
    <property type="match status" value="1"/>
</dbReference>
<dbReference type="InterPro" id="IPR004358">
    <property type="entry name" value="Sig_transdc_His_kin-like_C"/>
</dbReference>
<reference evidence="15 16" key="1">
    <citation type="submission" date="2016-12" db="EMBL/GenBank/DDBJ databases">
        <authorList>
            <person name="Song W.-J."/>
            <person name="Kurnit D.M."/>
        </authorList>
    </citation>
    <scope>NUCLEOTIDE SEQUENCE [LARGE SCALE GENOMIC DNA]</scope>
    <source>
        <strain evidence="15 16">DSM 11393</strain>
    </source>
</reference>
<evidence type="ECO:0000256" key="11">
    <source>
        <dbReference type="ARBA" id="ARBA00022989"/>
    </source>
</evidence>
<keyword evidence="9 15" id="KW-0418">Kinase</keyword>
<evidence type="ECO:0000256" key="9">
    <source>
        <dbReference type="ARBA" id="ARBA00022777"/>
    </source>
</evidence>
<organism evidence="15 16">
    <name type="scientific">Desulfovibrio litoralis DSM 11393</name>
    <dbReference type="NCBI Taxonomy" id="1121455"/>
    <lineage>
        <taxon>Bacteria</taxon>
        <taxon>Pseudomonadati</taxon>
        <taxon>Thermodesulfobacteriota</taxon>
        <taxon>Desulfovibrionia</taxon>
        <taxon>Desulfovibrionales</taxon>
        <taxon>Desulfovibrionaceae</taxon>
        <taxon>Desulfovibrio</taxon>
    </lineage>
</organism>
<dbReference type="GO" id="GO:0000155">
    <property type="term" value="F:phosphorelay sensor kinase activity"/>
    <property type="evidence" value="ECO:0007669"/>
    <property type="project" value="InterPro"/>
</dbReference>
<dbReference type="OrthoDB" id="9773941at2"/>
<protein>
    <recommendedName>
        <fullName evidence="3">histidine kinase</fullName>
        <ecNumber evidence="3">2.7.13.3</ecNumber>
    </recommendedName>
</protein>
<dbReference type="STRING" id="1121455.SAMN02745728_01155"/>
<evidence type="ECO:0000256" key="8">
    <source>
        <dbReference type="ARBA" id="ARBA00022741"/>
    </source>
</evidence>
<dbReference type="EC" id="2.7.13.3" evidence="3"/>